<dbReference type="Proteomes" id="UP000028504">
    <property type="component" value="Chromosome"/>
</dbReference>
<keyword evidence="3 7" id="KW-0133">Cell shape</keyword>
<evidence type="ECO:0000256" key="2">
    <source>
        <dbReference type="ARBA" id="ARBA00022618"/>
    </source>
</evidence>
<keyword evidence="13" id="KW-1185">Reference proteome</keyword>
<proteinExistence type="inferred from homology"/>
<dbReference type="Pfam" id="PF08245">
    <property type="entry name" value="Mur_ligase_M"/>
    <property type="match status" value="1"/>
</dbReference>
<gene>
    <name evidence="7" type="primary">murE</name>
    <name evidence="12" type="ORF">CATYP_07345</name>
</gene>
<protein>
    <recommendedName>
        <fullName evidence="7">UDP-N-acetylmuramoyl-L-alanyl-D-glutamate--2,6-diaminopimelate ligase</fullName>
        <ecNumber evidence="7">6.3.2.13</ecNumber>
    </recommendedName>
    <alternativeName>
        <fullName evidence="7">Meso-A2pm-adding enzyme</fullName>
    </alternativeName>
    <alternativeName>
        <fullName evidence="7">Meso-diaminopimelate-adding enzyme</fullName>
    </alternativeName>
    <alternativeName>
        <fullName evidence="7">UDP-MurNAc-L-Ala-D-Glu:meso-diaminopimelate ligase</fullName>
    </alternativeName>
    <alternativeName>
        <fullName evidence="7">UDP-MurNAc-tripeptide synthetase</fullName>
    </alternativeName>
    <alternativeName>
        <fullName evidence="7">UDP-N-acetylmuramyl-tripeptide synthetase</fullName>
    </alternativeName>
</protein>
<evidence type="ECO:0000256" key="3">
    <source>
        <dbReference type="ARBA" id="ARBA00022960"/>
    </source>
</evidence>
<dbReference type="RefSeq" id="WP_084168346.1">
    <property type="nucleotide sequence ID" value="NZ_CP008944.1"/>
</dbReference>
<keyword evidence="7" id="KW-0963">Cytoplasm</keyword>
<feature type="short sequence motif" description="Meso-diaminopimelate recognition motif" evidence="7">
    <location>
        <begin position="415"/>
        <end position="418"/>
    </location>
</feature>
<dbReference type="HAMAP" id="MF_00208">
    <property type="entry name" value="MurE"/>
    <property type="match status" value="1"/>
</dbReference>
<keyword evidence="2 7" id="KW-0132">Cell division</keyword>
<keyword evidence="5 7" id="KW-0131">Cell cycle</keyword>
<dbReference type="PANTHER" id="PTHR23135:SF4">
    <property type="entry name" value="UDP-N-ACETYLMURAMOYL-L-ALANYL-D-GLUTAMATE--2,6-DIAMINOPIMELATE LIGASE MURE HOMOLOG, CHLOROPLASTIC"/>
    <property type="match status" value="1"/>
</dbReference>
<dbReference type="PANTHER" id="PTHR23135">
    <property type="entry name" value="MUR LIGASE FAMILY MEMBER"/>
    <property type="match status" value="1"/>
</dbReference>
<dbReference type="GO" id="GO:0016874">
    <property type="term" value="F:ligase activity"/>
    <property type="evidence" value="ECO:0007669"/>
    <property type="project" value="UniProtKB-KW"/>
</dbReference>
<comment type="caution">
    <text evidence="7">Lacks conserved residue(s) required for the propagation of feature annotation.</text>
</comment>
<comment type="catalytic activity">
    <reaction evidence="7">
        <text>UDP-N-acetyl-alpha-D-muramoyl-L-alanyl-D-glutamate + meso-2,6-diaminopimelate + ATP = UDP-N-acetyl-alpha-D-muramoyl-L-alanyl-gamma-D-glutamyl-meso-2,6-diaminopimelate + ADP + phosphate + H(+)</text>
        <dbReference type="Rhea" id="RHEA:23676"/>
        <dbReference type="ChEBI" id="CHEBI:15378"/>
        <dbReference type="ChEBI" id="CHEBI:30616"/>
        <dbReference type="ChEBI" id="CHEBI:43474"/>
        <dbReference type="ChEBI" id="CHEBI:57791"/>
        <dbReference type="ChEBI" id="CHEBI:83900"/>
        <dbReference type="ChEBI" id="CHEBI:83905"/>
        <dbReference type="ChEBI" id="CHEBI:456216"/>
        <dbReference type="EC" id="6.3.2.13"/>
    </reaction>
</comment>
<dbReference type="InterPro" id="IPR036565">
    <property type="entry name" value="Mur-like_cat_sf"/>
</dbReference>
<evidence type="ECO:0000259" key="9">
    <source>
        <dbReference type="Pfam" id="PF01225"/>
    </source>
</evidence>
<feature type="domain" description="Mur ligase C-terminal" evidence="10">
    <location>
        <begin position="342"/>
        <end position="475"/>
    </location>
</feature>
<evidence type="ECO:0000313" key="12">
    <source>
        <dbReference type="EMBL" id="AIG64431.1"/>
    </source>
</evidence>
<evidence type="ECO:0000259" key="11">
    <source>
        <dbReference type="Pfam" id="PF08245"/>
    </source>
</evidence>
<comment type="subcellular location">
    <subcellularLocation>
        <location evidence="7 8">Cytoplasm</location>
    </subcellularLocation>
</comment>
<keyword evidence="7 12" id="KW-0436">Ligase</keyword>
<evidence type="ECO:0000313" key="13">
    <source>
        <dbReference type="Proteomes" id="UP000028504"/>
    </source>
</evidence>
<evidence type="ECO:0000256" key="1">
    <source>
        <dbReference type="ARBA" id="ARBA00005898"/>
    </source>
</evidence>
<reference evidence="12 13" key="1">
    <citation type="submission" date="2014-07" db="EMBL/GenBank/DDBJ databases">
        <title>Complete genome sequence of Corynebacterium atypicum DSM 44849: identifiction of the mycolic acid biosynthesis genes.</title>
        <authorList>
            <person name="Tippelt A."/>
            <person name="Mollmann S."/>
            <person name="Albersmeier A."/>
            <person name="Jaenicke S."/>
            <person name="Ruckert C."/>
            <person name="Tauch A."/>
        </authorList>
    </citation>
    <scope>NUCLEOTIDE SEQUENCE [LARGE SCALE GENOMIC DNA]</scope>
    <source>
        <strain evidence="12 13">R2070</strain>
    </source>
</reference>
<evidence type="ECO:0000256" key="7">
    <source>
        <dbReference type="HAMAP-Rule" id="MF_00208"/>
    </source>
</evidence>
<organism evidence="12 13">
    <name type="scientific">Corynebacterium atypicum</name>
    <dbReference type="NCBI Taxonomy" id="191610"/>
    <lineage>
        <taxon>Bacteria</taxon>
        <taxon>Bacillati</taxon>
        <taxon>Actinomycetota</taxon>
        <taxon>Actinomycetes</taxon>
        <taxon>Mycobacteriales</taxon>
        <taxon>Corynebacteriaceae</taxon>
        <taxon>Corynebacterium</taxon>
    </lineage>
</organism>
<feature type="binding site" evidence="7">
    <location>
        <begin position="415"/>
        <end position="418"/>
    </location>
    <ligand>
        <name>meso-2,6-diaminopimelate</name>
        <dbReference type="ChEBI" id="CHEBI:57791"/>
    </ligand>
</feature>
<dbReference type="Gene3D" id="3.40.1190.10">
    <property type="entry name" value="Mur-like, catalytic domain"/>
    <property type="match status" value="1"/>
</dbReference>
<dbReference type="EMBL" id="CP008944">
    <property type="protein sequence ID" value="AIG64431.1"/>
    <property type="molecule type" value="Genomic_DNA"/>
</dbReference>
<dbReference type="NCBIfam" id="TIGR01085">
    <property type="entry name" value="murE"/>
    <property type="match status" value="1"/>
</dbReference>
<keyword evidence="6 7" id="KW-0961">Cell wall biogenesis/degradation</keyword>
<feature type="binding site" evidence="7">
    <location>
        <begin position="160"/>
        <end position="161"/>
    </location>
    <ligand>
        <name>UDP-N-acetyl-alpha-D-muramoyl-L-alanyl-D-glutamate</name>
        <dbReference type="ChEBI" id="CHEBI:83900"/>
    </ligand>
</feature>
<comment type="function">
    <text evidence="7">Catalyzes the addition of meso-diaminopimelic acid to the nucleotide precursor UDP-N-acetylmuramoyl-L-alanyl-D-glutamate (UMAG) in the biosynthesis of bacterial cell-wall peptidoglycan.</text>
</comment>
<dbReference type="InterPro" id="IPR000713">
    <property type="entry name" value="Mur_ligase_N"/>
</dbReference>
<evidence type="ECO:0000256" key="5">
    <source>
        <dbReference type="ARBA" id="ARBA00023306"/>
    </source>
</evidence>
<dbReference type="InterPro" id="IPR036615">
    <property type="entry name" value="Mur_ligase_C_dom_sf"/>
</dbReference>
<dbReference type="SUPFAM" id="SSF53623">
    <property type="entry name" value="MurD-like peptide ligases, catalytic domain"/>
    <property type="match status" value="1"/>
</dbReference>
<dbReference type="Pfam" id="PF02875">
    <property type="entry name" value="Mur_ligase_C"/>
    <property type="match status" value="1"/>
</dbReference>
<comment type="similarity">
    <text evidence="1 7">Belongs to the MurCDEF family. MurE subfamily.</text>
</comment>
<feature type="binding site" evidence="7">
    <location>
        <position position="36"/>
    </location>
    <ligand>
        <name>UDP-N-acetyl-alpha-D-muramoyl-L-alanyl-D-glutamate</name>
        <dbReference type="ChEBI" id="CHEBI:83900"/>
    </ligand>
</feature>
<comment type="pathway">
    <text evidence="7 8">Cell wall biogenesis; peptidoglycan biosynthesis.</text>
</comment>
<dbReference type="EC" id="6.3.2.13" evidence="7"/>
<feature type="modified residue" description="N6-carboxylysine" evidence="7">
    <location>
        <position position="227"/>
    </location>
</feature>
<feature type="binding site" evidence="7">
    <location>
        <begin position="118"/>
        <end position="124"/>
    </location>
    <ligand>
        <name>ATP</name>
        <dbReference type="ChEBI" id="CHEBI:30616"/>
    </ligand>
</feature>
<dbReference type="Pfam" id="PF01225">
    <property type="entry name" value="Mur_ligase"/>
    <property type="match status" value="1"/>
</dbReference>
<dbReference type="InterPro" id="IPR013221">
    <property type="entry name" value="Mur_ligase_cen"/>
</dbReference>
<feature type="binding site" evidence="7">
    <location>
        <position position="477"/>
    </location>
    <ligand>
        <name>meso-2,6-diaminopimelate</name>
        <dbReference type="ChEBI" id="CHEBI:57791"/>
    </ligand>
</feature>
<keyword evidence="7" id="KW-0460">Magnesium</keyword>
<feature type="binding site" evidence="7">
    <location>
        <position position="195"/>
    </location>
    <ligand>
        <name>UDP-N-acetyl-alpha-D-muramoyl-L-alanyl-D-glutamate</name>
        <dbReference type="ChEBI" id="CHEBI:83900"/>
    </ligand>
</feature>
<dbReference type="Gene3D" id="3.90.190.20">
    <property type="entry name" value="Mur ligase, C-terminal domain"/>
    <property type="match status" value="1"/>
</dbReference>
<sequence>MTTTLKELEQIAGAGASLLGPADAGDTEIKGIDLVSSLVSEGDLFAAVPGTRAHGAQFAAQTDASAILTDAAGVDLLQAVGETRPILQVNDVREVLGGISAHLYGYPSRQMTVIGITGTSGKTTTSYLLEAGLMAAGYKVGLIGTTGTRIAGHPVKTELTTPEAPTLQALFRRMADEGVTHVVMEVSSHALSLRRVAGVEFAVAGFSNLSQDHLDFHPTMEDYFQAKALLFAAESPMSAPRAVVCVDDDWGRRMSELAADAITVATSERQPGADIVAGPPSASPSGAQTFELTVLGRGFTVRLPLPGQFNVANAALAIGLAARCGVDLERVIAGLGAVAVPGRMQRIDAGQGFVAVVDYAHKPQAIAEALASLREQVTGRVGIAFGAGGNRDHAKRALMGDNAVAGADLVIVTDDNPRDEEPAEIRSQVLAGARQRQCESRGDVEIRDVADRRAAIEELVSWARPGDAVIVAGKGHETGQLVAGVAHPFDDREELARALALNGYGTKEKGNR</sequence>
<evidence type="ECO:0000256" key="6">
    <source>
        <dbReference type="ARBA" id="ARBA00023316"/>
    </source>
</evidence>
<keyword evidence="7" id="KW-0067">ATP-binding</keyword>
<dbReference type="InterPro" id="IPR035911">
    <property type="entry name" value="MurE/MurF_N"/>
</dbReference>
<feature type="binding site" evidence="7">
    <location>
        <position position="187"/>
    </location>
    <ligand>
        <name>UDP-N-acetyl-alpha-D-muramoyl-L-alanyl-D-glutamate</name>
        <dbReference type="ChEBI" id="CHEBI:83900"/>
    </ligand>
</feature>
<dbReference type="InterPro" id="IPR004101">
    <property type="entry name" value="Mur_ligase_C"/>
</dbReference>
<comment type="PTM">
    <text evidence="7">Carboxylation is probably crucial for Mg(2+) binding and, consequently, for the gamma-phosphate positioning of ATP.</text>
</comment>
<feature type="domain" description="Mur ligase N-terminal catalytic" evidence="9">
    <location>
        <begin position="28"/>
        <end position="102"/>
    </location>
</feature>
<feature type="binding site" evidence="7">
    <location>
        <position position="34"/>
    </location>
    <ligand>
        <name>UDP-N-acetyl-alpha-D-muramoyl-L-alanyl-D-glutamate</name>
        <dbReference type="ChEBI" id="CHEBI:83900"/>
    </ligand>
</feature>
<feature type="binding site" evidence="7">
    <location>
        <position position="473"/>
    </location>
    <ligand>
        <name>meso-2,6-diaminopimelate</name>
        <dbReference type="ChEBI" id="CHEBI:57791"/>
    </ligand>
</feature>
<comment type="cofactor">
    <cofactor evidence="7">
        <name>Mg(2+)</name>
        <dbReference type="ChEBI" id="CHEBI:18420"/>
    </cofactor>
</comment>
<dbReference type="Gene3D" id="3.40.1390.10">
    <property type="entry name" value="MurE/MurF, N-terminal domain"/>
    <property type="match status" value="1"/>
</dbReference>
<name>A0ABM5QNU7_9CORY</name>
<dbReference type="SUPFAM" id="SSF63418">
    <property type="entry name" value="MurE/MurF N-terminal domain"/>
    <property type="match status" value="1"/>
</dbReference>
<accession>A0ABM5QNU7</accession>
<dbReference type="NCBIfam" id="NF001126">
    <property type="entry name" value="PRK00139.1-4"/>
    <property type="match status" value="1"/>
</dbReference>
<dbReference type="InterPro" id="IPR005761">
    <property type="entry name" value="UDP-N-AcMur-Glu-dNH2Pim_ligase"/>
</dbReference>
<dbReference type="SUPFAM" id="SSF53244">
    <property type="entry name" value="MurD-like peptide ligases, peptide-binding domain"/>
    <property type="match status" value="1"/>
</dbReference>
<dbReference type="NCBIfam" id="NF001124">
    <property type="entry name" value="PRK00139.1-2"/>
    <property type="match status" value="1"/>
</dbReference>
<keyword evidence="7" id="KW-0547">Nucleotide-binding</keyword>
<evidence type="ECO:0000256" key="4">
    <source>
        <dbReference type="ARBA" id="ARBA00022984"/>
    </source>
</evidence>
<keyword evidence="4 7" id="KW-0573">Peptidoglycan synthesis</keyword>
<feature type="domain" description="Mur ligase central" evidence="11">
    <location>
        <begin position="116"/>
        <end position="321"/>
    </location>
</feature>
<evidence type="ECO:0000259" key="10">
    <source>
        <dbReference type="Pfam" id="PF02875"/>
    </source>
</evidence>
<evidence type="ECO:0000256" key="8">
    <source>
        <dbReference type="RuleBase" id="RU004135"/>
    </source>
</evidence>
<feature type="binding site" evidence="7">
    <location>
        <position position="391"/>
    </location>
    <ligand>
        <name>meso-2,6-diaminopimelate</name>
        <dbReference type="ChEBI" id="CHEBI:57791"/>
    </ligand>
</feature>